<keyword evidence="1" id="KW-1133">Transmembrane helix</keyword>
<accession>A0A6C0ANN5</accession>
<keyword evidence="1" id="KW-0472">Membrane</keyword>
<protein>
    <submittedName>
        <fullName evidence="2">Uncharacterized protein</fullName>
    </submittedName>
</protein>
<name>A0A6C0ANN5_9ZZZZ</name>
<reference evidence="2" key="1">
    <citation type="journal article" date="2020" name="Nature">
        <title>Giant virus diversity and host interactions through global metagenomics.</title>
        <authorList>
            <person name="Schulz F."/>
            <person name="Roux S."/>
            <person name="Paez-Espino D."/>
            <person name="Jungbluth S."/>
            <person name="Walsh D.A."/>
            <person name="Denef V.J."/>
            <person name="McMahon K.D."/>
            <person name="Konstantinidis K.T."/>
            <person name="Eloe-Fadrosh E.A."/>
            <person name="Kyrpides N.C."/>
            <person name="Woyke T."/>
        </authorList>
    </citation>
    <scope>NUCLEOTIDE SEQUENCE</scope>
    <source>
        <strain evidence="2">GVMAG-S-1101164-72</strain>
    </source>
</reference>
<evidence type="ECO:0000256" key="1">
    <source>
        <dbReference type="SAM" id="Phobius"/>
    </source>
</evidence>
<sequence>MFKHFKLIPFIIGLLVGIVGIYFVKPEGHITMRYPTPENVGATVYKDKNGVCYKYDAKKVDCDKNQDRLKTYPVA</sequence>
<proteinExistence type="predicted"/>
<organism evidence="2">
    <name type="scientific">viral metagenome</name>
    <dbReference type="NCBI Taxonomy" id="1070528"/>
    <lineage>
        <taxon>unclassified sequences</taxon>
        <taxon>metagenomes</taxon>
        <taxon>organismal metagenomes</taxon>
    </lineage>
</organism>
<keyword evidence="1" id="KW-0812">Transmembrane</keyword>
<feature type="transmembrane region" description="Helical" evidence="1">
    <location>
        <begin position="6"/>
        <end position="24"/>
    </location>
</feature>
<evidence type="ECO:0000313" key="2">
    <source>
        <dbReference type="EMBL" id="QHS81437.1"/>
    </source>
</evidence>
<dbReference type="EMBL" id="MN740758">
    <property type="protein sequence ID" value="QHS81437.1"/>
    <property type="molecule type" value="Genomic_DNA"/>
</dbReference>
<dbReference type="AlphaFoldDB" id="A0A6C0ANN5"/>